<feature type="transmembrane region" description="Helical" evidence="8">
    <location>
        <begin position="430"/>
        <end position="453"/>
    </location>
</feature>
<evidence type="ECO:0000256" key="2">
    <source>
        <dbReference type="ARBA" id="ARBA00022475"/>
    </source>
</evidence>
<keyword evidence="11" id="KW-1185">Reference proteome</keyword>
<organism evidence="10 11">
    <name type="scientific">Limnothrix redekei LRLZ20PSL1</name>
    <dbReference type="NCBI Taxonomy" id="3112953"/>
    <lineage>
        <taxon>Bacteria</taxon>
        <taxon>Bacillati</taxon>
        <taxon>Cyanobacteriota</taxon>
        <taxon>Cyanophyceae</taxon>
        <taxon>Pseudanabaenales</taxon>
        <taxon>Pseudanabaenaceae</taxon>
        <taxon>Limnothrix</taxon>
    </lineage>
</organism>
<accession>A0ABW7CA41</accession>
<evidence type="ECO:0000313" key="10">
    <source>
        <dbReference type="EMBL" id="MFG3817010.1"/>
    </source>
</evidence>
<feature type="transmembrane region" description="Helical" evidence="8">
    <location>
        <begin position="236"/>
        <end position="254"/>
    </location>
</feature>
<keyword evidence="2" id="KW-1003">Cell membrane</keyword>
<comment type="subcellular location">
    <subcellularLocation>
        <location evidence="1">Cell membrane</location>
        <topology evidence="1">Multi-pass membrane protein</topology>
    </subcellularLocation>
</comment>
<feature type="domain" description="Glycosyltransferase RgtA/B/C/D-like" evidence="9">
    <location>
        <begin position="96"/>
        <end position="249"/>
    </location>
</feature>
<feature type="transmembrane region" description="Helical" evidence="8">
    <location>
        <begin position="117"/>
        <end position="135"/>
    </location>
</feature>
<comment type="caution">
    <text evidence="10">The sequence shown here is derived from an EMBL/GenBank/DDBJ whole genome shotgun (WGS) entry which is preliminary data.</text>
</comment>
<proteinExistence type="predicted"/>
<dbReference type="Pfam" id="PF13231">
    <property type="entry name" value="PMT_2"/>
    <property type="match status" value="1"/>
</dbReference>
<dbReference type="EMBL" id="JAZAQF010000028">
    <property type="protein sequence ID" value="MFG3817010.1"/>
    <property type="molecule type" value="Genomic_DNA"/>
</dbReference>
<reference evidence="11" key="1">
    <citation type="journal article" date="2024" name="Algal Res.">
        <title>Biochemical, toxicological and genomic investigation of a high-biomass producing Limnothrix strain isolated from Italian shallow drinking water reservoir.</title>
        <authorList>
            <person name="Simonazzi M."/>
            <person name="Shishido T.K."/>
            <person name="Delbaje E."/>
            <person name="Wahlsten M."/>
            <person name="Fewer D.P."/>
            <person name="Sivonen K."/>
            <person name="Pezzolesi L."/>
            <person name="Pistocchi R."/>
        </authorList>
    </citation>
    <scope>NUCLEOTIDE SEQUENCE [LARGE SCALE GENOMIC DNA]</scope>
    <source>
        <strain evidence="11">LRLZ20PSL1</strain>
    </source>
</reference>
<evidence type="ECO:0000259" key="9">
    <source>
        <dbReference type="Pfam" id="PF13231"/>
    </source>
</evidence>
<dbReference type="RefSeq" id="WP_393011029.1">
    <property type="nucleotide sequence ID" value="NZ_JAZAQF010000028.1"/>
</dbReference>
<evidence type="ECO:0000256" key="7">
    <source>
        <dbReference type="ARBA" id="ARBA00023136"/>
    </source>
</evidence>
<feature type="transmembrane region" description="Helical" evidence="8">
    <location>
        <begin position="378"/>
        <end position="398"/>
    </location>
</feature>
<evidence type="ECO:0000256" key="8">
    <source>
        <dbReference type="SAM" id="Phobius"/>
    </source>
</evidence>
<feature type="transmembrane region" description="Helical" evidence="8">
    <location>
        <begin position="320"/>
        <end position="337"/>
    </location>
</feature>
<keyword evidence="4" id="KW-0808">Transferase</keyword>
<keyword evidence="6 8" id="KW-1133">Transmembrane helix</keyword>
<keyword evidence="5 8" id="KW-0812">Transmembrane</keyword>
<name>A0ABW7CA41_9CYAN</name>
<feature type="transmembrane region" description="Helical" evidence="8">
    <location>
        <begin position="198"/>
        <end position="224"/>
    </location>
</feature>
<evidence type="ECO:0000313" key="11">
    <source>
        <dbReference type="Proteomes" id="UP001604335"/>
    </source>
</evidence>
<dbReference type="InterPro" id="IPR038731">
    <property type="entry name" value="RgtA/B/C-like"/>
</dbReference>
<feature type="transmembrane region" description="Helical" evidence="8">
    <location>
        <begin position="349"/>
        <end position="366"/>
    </location>
</feature>
<dbReference type="PANTHER" id="PTHR33908">
    <property type="entry name" value="MANNOSYLTRANSFERASE YKCB-RELATED"/>
    <property type="match status" value="1"/>
</dbReference>
<feature type="transmembrane region" description="Helical" evidence="8">
    <location>
        <begin position="33"/>
        <end position="52"/>
    </location>
</feature>
<evidence type="ECO:0000256" key="6">
    <source>
        <dbReference type="ARBA" id="ARBA00022989"/>
    </source>
</evidence>
<feature type="transmembrane region" description="Helical" evidence="8">
    <location>
        <begin position="167"/>
        <end position="186"/>
    </location>
</feature>
<evidence type="ECO:0000256" key="5">
    <source>
        <dbReference type="ARBA" id="ARBA00022692"/>
    </source>
</evidence>
<evidence type="ECO:0000256" key="4">
    <source>
        <dbReference type="ARBA" id="ARBA00022679"/>
    </source>
</evidence>
<dbReference type="PANTHER" id="PTHR33908:SF3">
    <property type="entry name" value="UNDECAPRENYL PHOSPHATE-ALPHA-4-AMINO-4-DEOXY-L-ARABINOSE ARABINOSYL TRANSFERASE"/>
    <property type="match status" value="1"/>
</dbReference>
<sequence>MAPNPDPAGSSASVRSSRMGAIARQLWRRDDRAVDWAWAIGLGWLALVLYGINLGGLPLRDWDEGTVAQVARELSRVPIGSEAWWFPTLHDRPYFNKPPLLHWAIALLFRIFGESEWAARLPGALLGAAAVPLVFAVGRLIFTHRAAAIFSALVYLTWLPVVRHGRLAMLDAAIVAFGLLTWCCLLRARRDLRWTLGIGFALGAIALLKGLVALLFGGLIFGFLVWDTPRLLRSPYLWLGGLLGLAPALAWYGAQWQHYGPTFFETNLLNQSLRRVWDSVSDRGGPPWFYLQELLELAWPWLFLLPAGFQAAWRDRDWPWGKLVLVWSLGYLLPISVMETKLPWYGLPLYPPLALAIGPLLGSLWEEPPARFGRSWQVVFGLLALGGGAGAVYFSLLATPLEPMLALALAALGLTGGAVVLLAQQGDRQLIPVAFWGMFVGLTLFFSSGSWLWELNEQYPVRPVANLLRSVAHSGAKVYTSDRTQRPSLDFYCHCEVIPVPQPEQAKHWADRRVALWVIRPQDRDRPPFKAGILVGKAGDRLVIRRGE</sequence>
<keyword evidence="3" id="KW-0328">Glycosyltransferase</keyword>
<evidence type="ECO:0000256" key="3">
    <source>
        <dbReference type="ARBA" id="ARBA00022676"/>
    </source>
</evidence>
<dbReference type="Proteomes" id="UP001604335">
    <property type="component" value="Unassembled WGS sequence"/>
</dbReference>
<gene>
    <name evidence="10" type="ORF">VPK24_05130</name>
</gene>
<evidence type="ECO:0000256" key="1">
    <source>
        <dbReference type="ARBA" id="ARBA00004651"/>
    </source>
</evidence>
<protein>
    <submittedName>
        <fullName evidence="10">Glycosyltransferase family 39 protein</fullName>
    </submittedName>
</protein>
<feature type="transmembrane region" description="Helical" evidence="8">
    <location>
        <begin position="404"/>
        <end position="423"/>
    </location>
</feature>
<dbReference type="InterPro" id="IPR050297">
    <property type="entry name" value="LipidA_mod_glycosyltrf_83"/>
</dbReference>
<keyword evidence="7 8" id="KW-0472">Membrane</keyword>